<dbReference type="InterPro" id="IPR011009">
    <property type="entry name" value="Kinase-like_dom_sf"/>
</dbReference>
<name>A0A4Q9PYK2_9APHY</name>
<dbReference type="EMBL" id="ML143466">
    <property type="protein sequence ID" value="TBU25137.1"/>
    <property type="molecule type" value="Genomic_DNA"/>
</dbReference>
<organism evidence="3 4">
    <name type="scientific">Dichomitus squalens</name>
    <dbReference type="NCBI Taxonomy" id="114155"/>
    <lineage>
        <taxon>Eukaryota</taxon>
        <taxon>Fungi</taxon>
        <taxon>Dikarya</taxon>
        <taxon>Basidiomycota</taxon>
        <taxon>Agaricomycotina</taxon>
        <taxon>Agaricomycetes</taxon>
        <taxon>Polyporales</taxon>
        <taxon>Polyporaceae</taxon>
        <taxon>Dichomitus</taxon>
    </lineage>
</organism>
<dbReference type="Gene3D" id="1.10.510.10">
    <property type="entry name" value="Transferase(Phosphotransferase) domain 1"/>
    <property type="match status" value="1"/>
</dbReference>
<dbReference type="SUPFAM" id="SSF56112">
    <property type="entry name" value="Protein kinase-like (PK-like)"/>
    <property type="match status" value="1"/>
</dbReference>
<evidence type="ECO:0008006" key="5">
    <source>
        <dbReference type="Google" id="ProtNLM"/>
    </source>
</evidence>
<dbReference type="EMBL" id="ML145111">
    <property type="protein sequence ID" value="TBU59660.1"/>
    <property type="molecule type" value="Genomic_DNA"/>
</dbReference>
<accession>A0A4Q9PYK2</accession>
<feature type="region of interest" description="Disordered" evidence="1">
    <location>
        <begin position="1"/>
        <end position="20"/>
    </location>
</feature>
<dbReference type="OrthoDB" id="2722301at2759"/>
<dbReference type="STRING" id="114155.A0A4Q9PYK2"/>
<reference evidence="3 4" key="1">
    <citation type="submission" date="2019-01" db="EMBL/GenBank/DDBJ databases">
        <title>Draft genome sequences of three monokaryotic isolates of the white-rot basidiomycete fungus Dichomitus squalens.</title>
        <authorList>
            <consortium name="DOE Joint Genome Institute"/>
            <person name="Lopez S.C."/>
            <person name="Andreopoulos B."/>
            <person name="Pangilinan J."/>
            <person name="Lipzen A."/>
            <person name="Riley R."/>
            <person name="Ahrendt S."/>
            <person name="Ng V."/>
            <person name="Barry K."/>
            <person name="Daum C."/>
            <person name="Grigoriev I.V."/>
            <person name="Hilden K.S."/>
            <person name="Makela M.R."/>
            <person name="de Vries R.P."/>
        </authorList>
    </citation>
    <scope>NUCLEOTIDE SEQUENCE [LARGE SCALE GENOMIC DNA]</scope>
    <source>
        <strain evidence="3 4">CBS 464.89</strain>
        <strain evidence="2">OM18370.1</strain>
    </source>
</reference>
<dbReference type="Proteomes" id="UP000292082">
    <property type="component" value="Unassembled WGS sequence"/>
</dbReference>
<feature type="compositionally biased region" description="Basic and acidic residues" evidence="1">
    <location>
        <begin position="1"/>
        <end position="11"/>
    </location>
</feature>
<gene>
    <name evidence="3" type="ORF">BD310DRAFT_924377</name>
    <name evidence="2" type="ORF">BD311DRAFT_765154</name>
</gene>
<proteinExistence type="predicted"/>
<evidence type="ECO:0000256" key="1">
    <source>
        <dbReference type="SAM" id="MobiDB-lite"/>
    </source>
</evidence>
<dbReference type="AlphaFoldDB" id="A0A4Q9PYK2"/>
<protein>
    <recommendedName>
        <fullName evidence="5">Protein kinase domain-containing protein</fullName>
    </recommendedName>
</protein>
<dbReference type="Proteomes" id="UP000292957">
    <property type="component" value="Unassembled WGS sequence"/>
</dbReference>
<keyword evidence="4" id="KW-1185">Reference proteome</keyword>
<evidence type="ECO:0000313" key="3">
    <source>
        <dbReference type="EMBL" id="TBU59660.1"/>
    </source>
</evidence>
<sequence>MEQHSNLRDPASEEGIPDIPSLADFETGTYFWEAARPWLSRRGIELYEIRPDENPLHNWKNWWTPLVSTPAPLPFARCVFDTPSKQNIFSPTLKLACGQDSLGRDVMLKLVEKDSPEYSIYQLLIQREDLFADPRTFPCVLPPLAILDTPHQYSIVTMPTWGSPFHIEEFRTVREALRFMECILQGLVYLHANRIAHRDIFEFNIVVNCYRLDRDIERLSEDLVDHRRRADVLYALMDYDQSIYLPHITSVKHCSRPAKEAWVGYGMYKPDDIYTGEPTYNPFAFDVGMLGNLFRTNFSKAVPLVTALPALFDKMTTHIVSQRFSAEEALAFFKGSTKDLTQDALEASLELTMEYEPLYDSDVYWSRLPSELQARWICHRTPPLPRWFYVLNRLIQIPVCRRIILPVRRCLGI</sequence>
<evidence type="ECO:0000313" key="4">
    <source>
        <dbReference type="Proteomes" id="UP000292082"/>
    </source>
</evidence>
<evidence type="ECO:0000313" key="2">
    <source>
        <dbReference type="EMBL" id="TBU25137.1"/>
    </source>
</evidence>